<reference evidence="2" key="1">
    <citation type="submission" date="2018-02" db="EMBL/GenBank/DDBJ databases">
        <title>Rhizophora mucronata_Transcriptome.</title>
        <authorList>
            <person name="Meera S.P."/>
            <person name="Sreeshan A."/>
            <person name="Augustine A."/>
        </authorList>
    </citation>
    <scope>NUCLEOTIDE SEQUENCE</scope>
    <source>
        <tissue evidence="2">Leaf</tissue>
    </source>
</reference>
<sequence>MGLPAVSQSTTPSAQGLEPRPGCPVKYEGTLMAHHLTVYAL</sequence>
<feature type="compositionally biased region" description="Polar residues" evidence="1">
    <location>
        <begin position="1"/>
        <end position="14"/>
    </location>
</feature>
<dbReference type="EMBL" id="GGEC01039923">
    <property type="protein sequence ID" value="MBX20407.1"/>
    <property type="molecule type" value="Transcribed_RNA"/>
</dbReference>
<evidence type="ECO:0000256" key="1">
    <source>
        <dbReference type="SAM" id="MobiDB-lite"/>
    </source>
</evidence>
<dbReference type="AlphaFoldDB" id="A0A2P2LR08"/>
<proteinExistence type="predicted"/>
<protein>
    <submittedName>
        <fullName evidence="2">Uncharacterized protein</fullName>
    </submittedName>
</protein>
<feature type="region of interest" description="Disordered" evidence="1">
    <location>
        <begin position="1"/>
        <end position="23"/>
    </location>
</feature>
<name>A0A2P2LR08_RHIMU</name>
<evidence type="ECO:0000313" key="2">
    <source>
        <dbReference type="EMBL" id="MBX20407.1"/>
    </source>
</evidence>
<organism evidence="2">
    <name type="scientific">Rhizophora mucronata</name>
    <name type="common">Asiatic mangrove</name>
    <dbReference type="NCBI Taxonomy" id="61149"/>
    <lineage>
        <taxon>Eukaryota</taxon>
        <taxon>Viridiplantae</taxon>
        <taxon>Streptophyta</taxon>
        <taxon>Embryophyta</taxon>
        <taxon>Tracheophyta</taxon>
        <taxon>Spermatophyta</taxon>
        <taxon>Magnoliopsida</taxon>
        <taxon>eudicotyledons</taxon>
        <taxon>Gunneridae</taxon>
        <taxon>Pentapetalae</taxon>
        <taxon>rosids</taxon>
        <taxon>fabids</taxon>
        <taxon>Malpighiales</taxon>
        <taxon>Rhizophoraceae</taxon>
        <taxon>Rhizophora</taxon>
    </lineage>
</organism>
<accession>A0A2P2LR08</accession>